<protein>
    <submittedName>
        <fullName evidence="10">ABC transporter ATP-binding protein</fullName>
    </submittedName>
</protein>
<keyword evidence="2" id="KW-0694">RNA-binding</keyword>
<dbReference type="Gene3D" id="3.40.50.300">
    <property type="entry name" value="P-loop containing nucleotide triphosphate hydrolases"/>
    <property type="match status" value="1"/>
</dbReference>
<dbReference type="CDD" id="cd03221">
    <property type="entry name" value="ABCF_EF-3"/>
    <property type="match status" value="1"/>
</dbReference>
<dbReference type="InterPro" id="IPR022374">
    <property type="entry name" value="EttA"/>
</dbReference>
<evidence type="ECO:0000256" key="5">
    <source>
        <dbReference type="ARBA" id="ARBA00022741"/>
    </source>
</evidence>
<keyword evidence="3" id="KW-0699">rRNA-binding</keyword>
<dbReference type="EMBL" id="UASK01000008">
    <property type="protein sequence ID" value="SPX42527.1"/>
    <property type="molecule type" value="Genomic_DNA"/>
</dbReference>
<dbReference type="Pfam" id="PF00005">
    <property type="entry name" value="ABC_tran"/>
    <property type="match status" value="1"/>
</dbReference>
<dbReference type="SMART" id="SM00382">
    <property type="entry name" value="AAA"/>
    <property type="match status" value="1"/>
</dbReference>
<reference evidence="10 11" key="1">
    <citation type="submission" date="2018-06" db="EMBL/GenBank/DDBJ databases">
        <authorList>
            <consortium name="Pathogen Informatics"/>
            <person name="Doyle S."/>
        </authorList>
    </citation>
    <scope>NUCLEOTIDE SEQUENCE [LARGE SCALE GENOMIC DNA]</scope>
    <source>
        <strain evidence="10 11">NCTC11872</strain>
    </source>
</reference>
<dbReference type="InterPro" id="IPR003439">
    <property type="entry name" value="ABC_transporter-like_ATP-bd"/>
</dbReference>
<evidence type="ECO:0000259" key="9">
    <source>
        <dbReference type="PROSITE" id="PS50893"/>
    </source>
</evidence>
<dbReference type="PROSITE" id="PS50893">
    <property type="entry name" value="ABC_TRANSPORTER_2"/>
    <property type="match status" value="1"/>
</dbReference>
<keyword evidence="7" id="KW-0810">Translation regulation</keyword>
<evidence type="ECO:0000313" key="11">
    <source>
        <dbReference type="Proteomes" id="UP000249936"/>
    </source>
</evidence>
<dbReference type="AlphaFoldDB" id="A0A2X1RSX9"/>
<comment type="similarity">
    <text evidence="1">Belongs to the ABC transporter superfamily. ABCF family. Translational throttle EttA subfamily.</text>
</comment>
<dbReference type="Proteomes" id="UP000249936">
    <property type="component" value="Unassembled WGS sequence"/>
</dbReference>
<dbReference type="PANTHER" id="PTHR43858">
    <property type="entry name" value="ENERGY-DEPENDENT TRANSLATIONAL THROTTLE PROTEIN ETTA"/>
    <property type="match status" value="1"/>
</dbReference>
<feature type="domain" description="ABC transporter" evidence="9">
    <location>
        <begin position="30"/>
        <end position="256"/>
    </location>
</feature>
<keyword evidence="4" id="KW-0677">Repeat</keyword>
<dbReference type="InterPro" id="IPR003593">
    <property type="entry name" value="AAA+_ATPase"/>
</dbReference>
<keyword evidence="2" id="KW-0820">tRNA-binding</keyword>
<sequence>MSLNSGEYQKRNETNELFIPPGPRLGDKVIEVQNLTKSYGDRTLIDDLSFSIPKGAIVGIIGANGAGKSTLFRMLSGQEQPDSGSVTMGETVVLASVDQFRDSMDDKKTVWEEVSNGQDILTIGNFEIPSRAYVGRFNFKGVDSTKRVGELSGGERGRLHLAKLLQRGGNVLLLDEPTNDLDVETLRALENAILEFPGCAMVISHDRWFLDRIATHILDYGDEGKVTFYEGNFSDYEEWKKKTLGDAATQPHRIKYKRIAK</sequence>
<evidence type="ECO:0000256" key="8">
    <source>
        <dbReference type="SAM" id="MobiDB-lite"/>
    </source>
</evidence>
<dbReference type="InterPro" id="IPR027417">
    <property type="entry name" value="P-loop_NTPase"/>
</dbReference>
<dbReference type="GO" id="GO:0005524">
    <property type="term" value="F:ATP binding"/>
    <property type="evidence" value="ECO:0007669"/>
    <property type="project" value="UniProtKB-KW"/>
</dbReference>
<dbReference type="SUPFAM" id="SSF52540">
    <property type="entry name" value="P-loop containing nucleoside triphosphate hydrolases"/>
    <property type="match status" value="1"/>
</dbReference>
<keyword evidence="6 10" id="KW-0067">ATP-binding</keyword>
<proteinExistence type="inferred from homology"/>
<dbReference type="GO" id="GO:0045900">
    <property type="term" value="P:negative regulation of translational elongation"/>
    <property type="evidence" value="ECO:0007669"/>
    <property type="project" value="InterPro"/>
</dbReference>
<evidence type="ECO:0000313" key="10">
    <source>
        <dbReference type="EMBL" id="SPX42527.1"/>
    </source>
</evidence>
<gene>
    <name evidence="10" type="ORF">NCTC11872_02165</name>
</gene>
<dbReference type="FunFam" id="3.40.50.300:FF:000183">
    <property type="entry name" value="ABC transporter ATP-binding protein yjjK"/>
    <property type="match status" value="1"/>
</dbReference>
<dbReference type="PANTHER" id="PTHR43858:SF1">
    <property type="entry name" value="ABC TRANSPORTER-RELATED PROTEIN"/>
    <property type="match status" value="1"/>
</dbReference>
<organism evidence="10 11">
    <name type="scientific">Haemophilus influenzae</name>
    <dbReference type="NCBI Taxonomy" id="727"/>
    <lineage>
        <taxon>Bacteria</taxon>
        <taxon>Pseudomonadati</taxon>
        <taxon>Pseudomonadota</taxon>
        <taxon>Gammaproteobacteria</taxon>
        <taxon>Pasteurellales</taxon>
        <taxon>Pasteurellaceae</taxon>
        <taxon>Haemophilus</taxon>
    </lineage>
</organism>
<dbReference type="GO" id="GO:0019843">
    <property type="term" value="F:rRNA binding"/>
    <property type="evidence" value="ECO:0007669"/>
    <property type="project" value="UniProtKB-KW"/>
</dbReference>
<evidence type="ECO:0000256" key="3">
    <source>
        <dbReference type="ARBA" id="ARBA00022730"/>
    </source>
</evidence>
<evidence type="ECO:0000256" key="2">
    <source>
        <dbReference type="ARBA" id="ARBA00022555"/>
    </source>
</evidence>
<keyword evidence="5" id="KW-0547">Nucleotide-binding</keyword>
<evidence type="ECO:0000256" key="4">
    <source>
        <dbReference type="ARBA" id="ARBA00022737"/>
    </source>
</evidence>
<dbReference type="GO" id="GO:0016887">
    <property type="term" value="F:ATP hydrolysis activity"/>
    <property type="evidence" value="ECO:0007669"/>
    <property type="project" value="InterPro"/>
</dbReference>
<name>A0A2X1RSX9_HAEIF</name>
<dbReference type="GO" id="GO:0000049">
    <property type="term" value="F:tRNA binding"/>
    <property type="evidence" value="ECO:0007669"/>
    <property type="project" value="UniProtKB-KW"/>
</dbReference>
<accession>A0A2X1RSX9</accession>
<evidence type="ECO:0000256" key="7">
    <source>
        <dbReference type="ARBA" id="ARBA00022845"/>
    </source>
</evidence>
<feature type="region of interest" description="Disordered" evidence="8">
    <location>
        <begin position="1"/>
        <end position="22"/>
    </location>
</feature>
<evidence type="ECO:0000256" key="1">
    <source>
        <dbReference type="ARBA" id="ARBA00005868"/>
    </source>
</evidence>
<evidence type="ECO:0000256" key="6">
    <source>
        <dbReference type="ARBA" id="ARBA00022840"/>
    </source>
</evidence>